<accession>F6GTS7</accession>
<dbReference type="EMBL" id="FN594950">
    <property type="protein sequence ID" value="CCB43251.1"/>
    <property type="molecule type" value="Genomic_DNA"/>
</dbReference>
<keyword evidence="2" id="KW-1185">Reference proteome</keyword>
<evidence type="ECO:0000313" key="2">
    <source>
        <dbReference type="Proteomes" id="UP000009183"/>
    </source>
</evidence>
<dbReference type="Proteomes" id="UP000009183">
    <property type="component" value="Chromosome 17"/>
</dbReference>
<proteinExistence type="predicted"/>
<evidence type="ECO:0000313" key="1">
    <source>
        <dbReference type="EMBL" id="CCB43251.1"/>
    </source>
</evidence>
<sequence>METRGSGGVSYVHSYMA</sequence>
<dbReference type="AlphaFoldDB" id="F6GTS7"/>
<dbReference type="InParanoid" id="F6GTS7"/>
<dbReference type="HOGENOM" id="CLU_3432181_0_0_1"/>
<organism evidence="1 2">
    <name type="scientific">Vitis vinifera</name>
    <name type="common">Grape</name>
    <dbReference type="NCBI Taxonomy" id="29760"/>
    <lineage>
        <taxon>Eukaryota</taxon>
        <taxon>Viridiplantae</taxon>
        <taxon>Streptophyta</taxon>
        <taxon>Embryophyta</taxon>
        <taxon>Tracheophyta</taxon>
        <taxon>Spermatophyta</taxon>
        <taxon>Magnoliopsida</taxon>
        <taxon>eudicotyledons</taxon>
        <taxon>Gunneridae</taxon>
        <taxon>Pentapetalae</taxon>
        <taxon>rosids</taxon>
        <taxon>Vitales</taxon>
        <taxon>Vitaceae</taxon>
        <taxon>Viteae</taxon>
        <taxon>Vitis</taxon>
    </lineage>
</organism>
<name>F6GTS7_VITVI</name>
<reference evidence="2" key="1">
    <citation type="journal article" date="2007" name="Nature">
        <title>The grapevine genome sequence suggests ancestral hexaploidization in major angiosperm phyla.</title>
        <authorList>
            <consortium name="The French-Italian Public Consortium for Grapevine Genome Characterization."/>
            <person name="Jaillon O."/>
            <person name="Aury J.-M."/>
            <person name="Noel B."/>
            <person name="Policriti A."/>
            <person name="Clepet C."/>
            <person name="Casagrande A."/>
            <person name="Choisne N."/>
            <person name="Aubourg S."/>
            <person name="Vitulo N."/>
            <person name="Jubin C."/>
            <person name="Vezzi A."/>
            <person name="Legeai F."/>
            <person name="Hugueney P."/>
            <person name="Dasilva C."/>
            <person name="Horner D."/>
            <person name="Mica E."/>
            <person name="Jublot D."/>
            <person name="Poulain J."/>
            <person name="Bruyere C."/>
            <person name="Billault A."/>
            <person name="Segurens B."/>
            <person name="Gouyvenoux M."/>
            <person name="Ugarte E."/>
            <person name="Cattonaro F."/>
            <person name="Anthouard V."/>
            <person name="Vico V."/>
            <person name="Del Fabbro C."/>
            <person name="Alaux M."/>
            <person name="Di Gaspero G."/>
            <person name="Dumas V."/>
            <person name="Felice N."/>
            <person name="Paillard S."/>
            <person name="Juman I."/>
            <person name="Moroldo M."/>
            <person name="Scalabrin S."/>
            <person name="Canaguier A."/>
            <person name="Le Clainche I."/>
            <person name="Malacrida G."/>
            <person name="Durand E."/>
            <person name="Pesole G."/>
            <person name="Laucou V."/>
            <person name="Chatelet P."/>
            <person name="Merdinoglu D."/>
            <person name="Delledonne M."/>
            <person name="Pezzotti M."/>
            <person name="Lecharny A."/>
            <person name="Scarpelli C."/>
            <person name="Artiguenave F."/>
            <person name="Pe M.E."/>
            <person name="Valle G."/>
            <person name="Morgante M."/>
            <person name="Caboche M."/>
            <person name="Adam-Blondon A.-F."/>
            <person name="Weissenbach J."/>
            <person name="Quetier F."/>
            <person name="Wincker P."/>
        </authorList>
    </citation>
    <scope>NUCLEOTIDE SEQUENCE [LARGE SCALE GENOMIC DNA]</scope>
    <source>
        <strain evidence="2">cv. Pinot noir / PN40024</strain>
    </source>
</reference>
<protein>
    <submittedName>
        <fullName evidence="1">Uncharacterized protein</fullName>
    </submittedName>
</protein>
<gene>
    <name evidence="1" type="ordered locus">VIT_17s0000g02980</name>
</gene>